<organism evidence="2">
    <name type="scientific">Myoviridae sp. ct5xZ3</name>
    <dbReference type="NCBI Taxonomy" id="2827601"/>
    <lineage>
        <taxon>Viruses</taxon>
        <taxon>Duplodnaviria</taxon>
        <taxon>Heunggongvirae</taxon>
        <taxon>Uroviricota</taxon>
        <taxon>Caudoviricetes</taxon>
    </lineage>
</organism>
<feature type="coiled-coil region" evidence="1">
    <location>
        <begin position="136"/>
        <end position="173"/>
    </location>
</feature>
<sequence>MEERKYYEISETMAKVANDINSMRSYSAGSATQEYKHYVDLVYDYVDRIAEVKPNLLEKAKRMAERYSRKLAEYYNAYYRNEASCPSILVSGGGNFPVKKKNRQNSRRESLMQDWNYLEECANKIKHLLTMQQPILSSDENALEQLQDKANDLKELQERMKEINKALRMKDTEKGNALLGDMGYTDEKIAEFRTPDYCGRIGFAPYTLQNNNANIKRVEERIKKLKEAKEKGTTETENEICKVVENAEAMRIQLFFDGKPEANVRDILKSNGFRWAPSQGAWQRQLTSNGKWACERALKQIRELQTA</sequence>
<evidence type="ECO:0000256" key="1">
    <source>
        <dbReference type="SAM" id="Coils"/>
    </source>
</evidence>
<reference evidence="2" key="1">
    <citation type="journal article" date="2021" name="Proc. Natl. Acad. Sci. U.S.A.">
        <title>A Catalog of Tens of Thousands of Viruses from Human Metagenomes Reveals Hidden Associations with Chronic Diseases.</title>
        <authorList>
            <person name="Tisza M.J."/>
            <person name="Buck C.B."/>
        </authorList>
    </citation>
    <scope>NUCLEOTIDE SEQUENCE</scope>
    <source>
        <strain evidence="2">Ct5xZ3</strain>
    </source>
</reference>
<protein>
    <submittedName>
        <fullName evidence="2">Uncharacterized protein</fullName>
    </submittedName>
</protein>
<evidence type="ECO:0000313" key="2">
    <source>
        <dbReference type="EMBL" id="DAE92116.1"/>
    </source>
</evidence>
<accession>A0A8S5RSH9</accession>
<keyword evidence="1" id="KW-0175">Coiled coil</keyword>
<proteinExistence type="predicted"/>
<feature type="coiled-coil region" evidence="1">
    <location>
        <begin position="208"/>
        <end position="235"/>
    </location>
</feature>
<name>A0A8S5RSH9_9CAUD</name>
<dbReference type="EMBL" id="BK057794">
    <property type="protein sequence ID" value="DAE92116.1"/>
    <property type="molecule type" value="Genomic_DNA"/>
</dbReference>